<comment type="caution">
    <text evidence="2">The sequence shown here is derived from an EMBL/GenBank/DDBJ whole genome shotgun (WGS) entry which is preliminary data.</text>
</comment>
<dbReference type="SUPFAM" id="SSF52833">
    <property type="entry name" value="Thioredoxin-like"/>
    <property type="match status" value="1"/>
</dbReference>
<dbReference type="OrthoDB" id="5784238at2"/>
<dbReference type="STRING" id="1308866.J416_08969"/>
<organism evidence="2 3">
    <name type="scientific">Gracilibacillus halophilus YIM-C55.5</name>
    <dbReference type="NCBI Taxonomy" id="1308866"/>
    <lineage>
        <taxon>Bacteria</taxon>
        <taxon>Bacillati</taxon>
        <taxon>Bacillota</taxon>
        <taxon>Bacilli</taxon>
        <taxon>Bacillales</taxon>
        <taxon>Bacillaceae</taxon>
        <taxon>Gracilibacillus</taxon>
    </lineage>
</organism>
<dbReference type="Pfam" id="PF00085">
    <property type="entry name" value="Thioredoxin"/>
    <property type="match status" value="1"/>
</dbReference>
<dbReference type="eggNOG" id="COG0526">
    <property type="taxonomic scope" value="Bacteria"/>
</dbReference>
<dbReference type="EMBL" id="APML01000030">
    <property type="protein sequence ID" value="ENH96817.1"/>
    <property type="molecule type" value="Genomic_DNA"/>
</dbReference>
<sequence>MEKITTENWSTIQQLDEPYVIFVHTPFCATCQLAEKMLYVLEETDNQLSFYRMDASYFPSFMEDQAITSVPALLLVEKNQVQKRLYAFESVPKVYETLTNWKQIQSI</sequence>
<evidence type="ECO:0000259" key="1">
    <source>
        <dbReference type="Pfam" id="PF00085"/>
    </source>
</evidence>
<protein>
    <submittedName>
        <fullName evidence="2">Thioredoxin-like protein</fullName>
    </submittedName>
</protein>
<evidence type="ECO:0000313" key="3">
    <source>
        <dbReference type="Proteomes" id="UP000012283"/>
    </source>
</evidence>
<keyword evidence="3" id="KW-1185">Reference proteome</keyword>
<dbReference type="CDD" id="cd02947">
    <property type="entry name" value="TRX_family"/>
    <property type="match status" value="1"/>
</dbReference>
<reference evidence="2 3" key="1">
    <citation type="submission" date="2013-03" db="EMBL/GenBank/DDBJ databases">
        <title>Draft genome sequence of Gracibacillus halophilus YIM-C55.5, a moderately halophilic and thermophilic organism from the Xiaochaidamu salt lake.</title>
        <authorList>
            <person name="Sugumar T."/>
            <person name="Polireddy D.R."/>
            <person name="Antony A."/>
            <person name="Madhava Y.R."/>
            <person name="Sivakumar N."/>
        </authorList>
    </citation>
    <scope>NUCLEOTIDE SEQUENCE [LARGE SCALE GENOMIC DNA]</scope>
    <source>
        <strain evidence="2 3">YIM-C55.5</strain>
    </source>
</reference>
<gene>
    <name evidence="2" type="ORF">J416_08969</name>
</gene>
<dbReference type="RefSeq" id="WP_003468611.1">
    <property type="nucleotide sequence ID" value="NZ_APML01000030.1"/>
</dbReference>
<dbReference type="AlphaFoldDB" id="N4WKX0"/>
<dbReference type="PATRIC" id="fig|1308866.3.peg.1815"/>
<dbReference type="Gene3D" id="3.40.30.10">
    <property type="entry name" value="Glutaredoxin"/>
    <property type="match status" value="1"/>
</dbReference>
<feature type="domain" description="Thioredoxin" evidence="1">
    <location>
        <begin position="3"/>
        <end position="85"/>
    </location>
</feature>
<dbReference type="InterPro" id="IPR036249">
    <property type="entry name" value="Thioredoxin-like_sf"/>
</dbReference>
<name>N4WKX0_9BACI</name>
<accession>N4WKX0</accession>
<proteinExistence type="predicted"/>
<evidence type="ECO:0000313" key="2">
    <source>
        <dbReference type="EMBL" id="ENH96817.1"/>
    </source>
</evidence>
<dbReference type="InterPro" id="IPR013766">
    <property type="entry name" value="Thioredoxin_domain"/>
</dbReference>
<dbReference type="Proteomes" id="UP000012283">
    <property type="component" value="Unassembled WGS sequence"/>
</dbReference>